<sequence>METALLLRDLDDLLSLTETITSAHLQKIQDIGAQDYSLVKLFLNSTPTIPAACGPFSTKTFPFTKLSINMLVCSTLRSHLPCHSLPRDNEGHNISVLEIIFIALL</sequence>
<accession>A0ABU7EMX5</accession>
<keyword evidence="2" id="KW-1185">Reference proteome</keyword>
<organism evidence="1 2">
    <name type="scientific">Characodon lateralis</name>
    <dbReference type="NCBI Taxonomy" id="208331"/>
    <lineage>
        <taxon>Eukaryota</taxon>
        <taxon>Metazoa</taxon>
        <taxon>Chordata</taxon>
        <taxon>Craniata</taxon>
        <taxon>Vertebrata</taxon>
        <taxon>Euteleostomi</taxon>
        <taxon>Actinopterygii</taxon>
        <taxon>Neopterygii</taxon>
        <taxon>Teleostei</taxon>
        <taxon>Neoteleostei</taxon>
        <taxon>Acanthomorphata</taxon>
        <taxon>Ovalentaria</taxon>
        <taxon>Atherinomorphae</taxon>
        <taxon>Cyprinodontiformes</taxon>
        <taxon>Goodeidae</taxon>
        <taxon>Characodon</taxon>
    </lineage>
</organism>
<name>A0ABU7EMX5_9TELE</name>
<proteinExistence type="predicted"/>
<evidence type="ECO:0000313" key="1">
    <source>
        <dbReference type="EMBL" id="MED6288588.1"/>
    </source>
</evidence>
<protein>
    <submittedName>
        <fullName evidence="1">Uncharacterized protein</fullName>
    </submittedName>
</protein>
<dbReference type="EMBL" id="JAHUTJ010061066">
    <property type="protein sequence ID" value="MED6288588.1"/>
    <property type="molecule type" value="Genomic_DNA"/>
</dbReference>
<dbReference type="Proteomes" id="UP001352852">
    <property type="component" value="Unassembled WGS sequence"/>
</dbReference>
<comment type="caution">
    <text evidence="1">The sequence shown here is derived from an EMBL/GenBank/DDBJ whole genome shotgun (WGS) entry which is preliminary data.</text>
</comment>
<reference evidence="1 2" key="1">
    <citation type="submission" date="2021-06" db="EMBL/GenBank/DDBJ databases">
        <authorList>
            <person name="Palmer J.M."/>
        </authorList>
    </citation>
    <scope>NUCLEOTIDE SEQUENCE [LARGE SCALE GENOMIC DNA]</scope>
    <source>
        <strain evidence="1 2">CL_MEX2019</strain>
        <tissue evidence="1">Muscle</tissue>
    </source>
</reference>
<evidence type="ECO:0000313" key="2">
    <source>
        <dbReference type="Proteomes" id="UP001352852"/>
    </source>
</evidence>
<gene>
    <name evidence="1" type="ORF">CHARACLAT_028109</name>
</gene>